<gene>
    <name evidence="5" type="primary">ycf23</name>
</gene>
<dbReference type="PANTHER" id="PTHR36895">
    <property type="match status" value="1"/>
</dbReference>
<comment type="similarity">
    <text evidence="2">Belongs to the ycf23 family.</text>
</comment>
<sequence length="273" mass="30261">MNLFNTQLKTSFQNKQIIKIISGLSNLDLDKIIRITKAAELSHASYIDIVANTQIVSIIKSITALPICVSSIDPFELYNCSLVGADIFEIGNFDNFYNKKIYFSSFQILKLAKLTRFLISDKDICVTIPHTLNLSDQIILSKQLEELGINILQTEGSAIGKNIYTSDSNDNIADSIISASATLSSTYAISNAVNIPVISASNLNYMSSPIAIACGATGIGLSSNLYKQKNIKHMSKYIDEMYYSMNSQLNKNQIYILSNLLIKQNQNLFITKI</sequence>
<comment type="subcellular location">
    <subcellularLocation>
        <location evidence="1">Plastid</location>
    </subcellularLocation>
</comment>
<accession>A0A4D6WPL3</accession>
<dbReference type="SUPFAM" id="SSF51395">
    <property type="entry name" value="FMN-linked oxidoreductases"/>
    <property type="match status" value="1"/>
</dbReference>
<reference evidence="5" key="2">
    <citation type="submission" date="2019-04" db="EMBL/GenBank/DDBJ databases">
        <authorList>
            <person name="Pasella M."/>
        </authorList>
    </citation>
    <scope>NUCLEOTIDE SEQUENCE</scope>
    <source>
        <strain evidence="5">PD2948_2</strain>
    </source>
</reference>
<protein>
    <recommendedName>
        <fullName evidence="3">Uncharacterized protein ycf23</fullName>
    </recommendedName>
</protein>
<evidence type="ECO:0000256" key="2">
    <source>
        <dbReference type="ARBA" id="ARBA00009664"/>
    </source>
</evidence>
<proteinExistence type="inferred from homology"/>
<geneLocation type="plastid" evidence="5"/>
<organism evidence="5">
    <name type="scientific">Dasysiphonia japonica</name>
    <dbReference type="NCBI Taxonomy" id="2506492"/>
    <lineage>
        <taxon>Eukaryota</taxon>
        <taxon>Rhodophyta</taxon>
        <taxon>Florideophyceae</taxon>
        <taxon>Rhodymeniophycidae</taxon>
        <taxon>Ceramiales</taxon>
        <taxon>Dasyaceae</taxon>
        <taxon>Dasysiphonia</taxon>
    </lineage>
</organism>
<evidence type="ECO:0000256" key="3">
    <source>
        <dbReference type="ARBA" id="ARBA00021523"/>
    </source>
</evidence>
<dbReference type="AlphaFoldDB" id="A0A4D6WPL3"/>
<dbReference type="InterPro" id="IPR007570">
    <property type="entry name" value="Uncharacterised_Ycf23"/>
</dbReference>
<name>A0A4D6WPL3_9FLOR</name>
<dbReference type="EMBL" id="MK814641">
    <property type="protein sequence ID" value="QCI05784.1"/>
    <property type="molecule type" value="Genomic_DNA"/>
</dbReference>
<dbReference type="PANTHER" id="PTHR36895:SF1">
    <property type="entry name" value="YCF23 PROTEIN"/>
    <property type="match status" value="1"/>
</dbReference>
<reference evidence="5" key="1">
    <citation type="journal article" date="2019" name="Mol. Phylogenet. Evol.">
        <title>Morphological evolution and classification of the red algal order Ceramiales inferred using plastid phylogenomics.</title>
        <authorList>
            <person name="Diaz-Tapia P."/>
            <person name="Pasella M.M."/>
            <person name="Verbruggen H."/>
            <person name="Maggs C.A."/>
        </authorList>
    </citation>
    <scope>NUCLEOTIDE SEQUENCE</scope>
    <source>
        <strain evidence="5">PD2948_2</strain>
    </source>
</reference>
<evidence type="ECO:0000256" key="1">
    <source>
        <dbReference type="ARBA" id="ARBA00004474"/>
    </source>
</evidence>
<keyword evidence="4 5" id="KW-0934">Plastid</keyword>
<dbReference type="GO" id="GO:0009536">
    <property type="term" value="C:plastid"/>
    <property type="evidence" value="ECO:0007669"/>
    <property type="project" value="UniProtKB-SubCell"/>
</dbReference>
<evidence type="ECO:0000256" key="4">
    <source>
        <dbReference type="ARBA" id="ARBA00022640"/>
    </source>
</evidence>
<evidence type="ECO:0000313" key="5">
    <source>
        <dbReference type="EMBL" id="QCI05784.1"/>
    </source>
</evidence>
<dbReference type="Pfam" id="PF04481">
    <property type="entry name" value="DUF561"/>
    <property type="match status" value="1"/>
</dbReference>